<evidence type="ECO:0000256" key="1">
    <source>
        <dbReference type="ARBA" id="ARBA00001946"/>
    </source>
</evidence>
<protein>
    <submittedName>
        <fullName evidence="4">NUDIX hydrolase</fullName>
    </submittedName>
</protein>
<dbReference type="Proteomes" id="UP000229385">
    <property type="component" value="Unassembled WGS sequence"/>
</dbReference>
<comment type="cofactor">
    <cofactor evidence="1">
        <name>Mg(2+)</name>
        <dbReference type="ChEBI" id="CHEBI:18420"/>
    </cofactor>
</comment>
<evidence type="ECO:0000256" key="2">
    <source>
        <dbReference type="ARBA" id="ARBA00022801"/>
    </source>
</evidence>
<accession>A0A2M7XC73</accession>
<proteinExistence type="predicted"/>
<gene>
    <name evidence="4" type="ORF">CO174_02930</name>
</gene>
<evidence type="ECO:0000259" key="3">
    <source>
        <dbReference type="PROSITE" id="PS51462"/>
    </source>
</evidence>
<dbReference type="PANTHER" id="PTHR43046">
    <property type="entry name" value="GDP-MANNOSE MANNOSYL HYDROLASE"/>
    <property type="match status" value="1"/>
</dbReference>
<evidence type="ECO:0000313" key="4">
    <source>
        <dbReference type="EMBL" id="PJA45491.1"/>
    </source>
</evidence>
<dbReference type="PROSITE" id="PS51462">
    <property type="entry name" value="NUDIX"/>
    <property type="match status" value="1"/>
</dbReference>
<dbReference type="Gene3D" id="3.90.79.10">
    <property type="entry name" value="Nucleoside Triphosphate Pyrophosphohydrolase"/>
    <property type="match status" value="1"/>
</dbReference>
<dbReference type="Pfam" id="PF00293">
    <property type="entry name" value="NUDIX"/>
    <property type="match status" value="1"/>
</dbReference>
<dbReference type="InterPro" id="IPR015797">
    <property type="entry name" value="NUDIX_hydrolase-like_dom_sf"/>
</dbReference>
<dbReference type="SUPFAM" id="SSF55811">
    <property type="entry name" value="Nudix"/>
    <property type="match status" value="1"/>
</dbReference>
<evidence type="ECO:0000313" key="5">
    <source>
        <dbReference type="Proteomes" id="UP000229385"/>
    </source>
</evidence>
<sequence>MTHWSERFRAIVSVYLILLNDQGDVLLLRRSNTGYKDGELGLPAGHVDGEEELMQAMQREAQEEVGIDLDPADLSLAHVMHRYCGDHERLDFFFTARKWSGEPSNCERDKCSELIWAPMDQLPEDVIDYYRQAFEKIREGEVYSAFDWADKIR</sequence>
<dbReference type="InterPro" id="IPR020084">
    <property type="entry name" value="NUDIX_hydrolase_CS"/>
</dbReference>
<reference evidence="5" key="1">
    <citation type="submission" date="2017-09" db="EMBL/GenBank/DDBJ databases">
        <title>Depth-based differentiation of microbial function through sediment-hosted aquifers and enrichment of novel symbionts in the deep terrestrial subsurface.</title>
        <authorList>
            <person name="Probst A.J."/>
            <person name="Ladd B."/>
            <person name="Jarett J.K."/>
            <person name="Geller-Mcgrath D.E."/>
            <person name="Sieber C.M.K."/>
            <person name="Emerson J.B."/>
            <person name="Anantharaman K."/>
            <person name="Thomas B.C."/>
            <person name="Malmstrom R."/>
            <person name="Stieglmeier M."/>
            <person name="Klingl A."/>
            <person name="Woyke T."/>
            <person name="Ryan C.M."/>
            <person name="Banfield J.F."/>
        </authorList>
    </citation>
    <scope>NUCLEOTIDE SEQUENCE [LARGE SCALE GENOMIC DNA]</scope>
</reference>
<dbReference type="AlphaFoldDB" id="A0A2M7XC73"/>
<dbReference type="PANTHER" id="PTHR43046:SF16">
    <property type="entry name" value="ADP-RIBOSE PYROPHOSPHATASE YJHB-RELATED"/>
    <property type="match status" value="1"/>
</dbReference>
<dbReference type="CDD" id="cd04683">
    <property type="entry name" value="NUDIX_Hydrolase"/>
    <property type="match status" value="1"/>
</dbReference>
<organism evidence="4 5">
    <name type="scientific">Candidatus Uhrbacteria bacterium CG_4_9_14_3_um_filter_50_9</name>
    <dbReference type="NCBI Taxonomy" id="1975035"/>
    <lineage>
        <taxon>Bacteria</taxon>
        <taxon>Candidatus Uhriibacteriota</taxon>
    </lineage>
</organism>
<dbReference type="PROSITE" id="PS00893">
    <property type="entry name" value="NUDIX_BOX"/>
    <property type="match status" value="1"/>
</dbReference>
<comment type="caution">
    <text evidence="4">The sequence shown here is derived from an EMBL/GenBank/DDBJ whole genome shotgun (WGS) entry which is preliminary data.</text>
</comment>
<feature type="domain" description="Nudix hydrolase" evidence="3">
    <location>
        <begin position="7"/>
        <end position="139"/>
    </location>
</feature>
<dbReference type="InterPro" id="IPR000086">
    <property type="entry name" value="NUDIX_hydrolase_dom"/>
</dbReference>
<dbReference type="EMBL" id="PFWU01000034">
    <property type="protein sequence ID" value="PJA45491.1"/>
    <property type="molecule type" value="Genomic_DNA"/>
</dbReference>
<keyword evidence="2 4" id="KW-0378">Hydrolase</keyword>
<dbReference type="GO" id="GO:0016787">
    <property type="term" value="F:hydrolase activity"/>
    <property type="evidence" value="ECO:0007669"/>
    <property type="project" value="UniProtKB-KW"/>
</dbReference>
<name>A0A2M7XC73_9BACT</name>